<organism evidence="2 3">
    <name type="scientific">Macaca mulatta</name>
    <name type="common">Rhesus macaque</name>
    <dbReference type="NCBI Taxonomy" id="9544"/>
    <lineage>
        <taxon>Eukaryota</taxon>
        <taxon>Metazoa</taxon>
        <taxon>Chordata</taxon>
        <taxon>Craniata</taxon>
        <taxon>Vertebrata</taxon>
        <taxon>Euteleostomi</taxon>
        <taxon>Mammalia</taxon>
        <taxon>Eutheria</taxon>
        <taxon>Euarchontoglires</taxon>
        <taxon>Primates</taxon>
        <taxon>Haplorrhini</taxon>
        <taxon>Catarrhini</taxon>
        <taxon>Cercopithecidae</taxon>
        <taxon>Cercopithecinae</taxon>
        <taxon>Macaca</taxon>
    </lineage>
</organism>
<dbReference type="ExpressionAtlas" id="A0A5F8A8R2">
    <property type="expression patterns" value="baseline"/>
</dbReference>
<dbReference type="InterPro" id="IPR001909">
    <property type="entry name" value="KRAB"/>
</dbReference>
<reference evidence="2" key="4">
    <citation type="submission" date="2025-09" db="UniProtKB">
        <authorList>
            <consortium name="Ensembl"/>
        </authorList>
    </citation>
    <scope>IDENTIFICATION</scope>
    <source>
        <strain evidence="2">17573</strain>
    </source>
</reference>
<evidence type="ECO:0000313" key="3">
    <source>
        <dbReference type="Proteomes" id="UP000006718"/>
    </source>
</evidence>
<reference evidence="2" key="3">
    <citation type="submission" date="2025-08" db="UniProtKB">
        <authorList>
            <consortium name="Ensembl"/>
        </authorList>
    </citation>
    <scope>IDENTIFICATION</scope>
    <source>
        <strain evidence="2">17573</strain>
    </source>
</reference>
<dbReference type="GO" id="GO:0006355">
    <property type="term" value="P:regulation of DNA-templated transcription"/>
    <property type="evidence" value="ECO:0007669"/>
    <property type="project" value="InterPro"/>
</dbReference>
<dbReference type="InterPro" id="IPR050169">
    <property type="entry name" value="Krueppel_C2H2_ZnF"/>
</dbReference>
<dbReference type="Bgee" id="ENSMMUG00000021607">
    <property type="expression patterns" value="Expressed in cerebellum and 20 other cell types or tissues"/>
</dbReference>
<gene>
    <name evidence="2 4" type="primary">ZNF589</name>
</gene>
<feature type="domain" description="KRAB" evidence="1">
    <location>
        <begin position="35"/>
        <end position="106"/>
    </location>
</feature>
<proteinExistence type="predicted"/>
<dbReference type="PANTHER" id="PTHR23232:SF163">
    <property type="entry name" value="ZINC FINGER PROTEIN 589"/>
    <property type="match status" value="1"/>
</dbReference>
<reference evidence="3" key="1">
    <citation type="journal article" date="2007" name="Science">
        <title>Evolutionary and biomedical insights from the rhesus macaque genome.</title>
        <authorList>
            <person name="Gibbs R.A."/>
            <person name="Rogers J."/>
            <person name="Katze M.G."/>
            <person name="Bumgarner R."/>
            <person name="Weinstock G.M."/>
            <person name="Mardis E.R."/>
            <person name="Remington K.A."/>
            <person name="Strausberg R.L."/>
            <person name="Venter J.C."/>
            <person name="Wilson R.K."/>
            <person name="Batzer M.A."/>
            <person name="Bustamante C.D."/>
            <person name="Eichler E.E."/>
            <person name="Hahn M.W."/>
            <person name="Hardison R.C."/>
            <person name="Makova K.D."/>
            <person name="Miller W."/>
            <person name="Milosavljevic A."/>
            <person name="Palermo R.E."/>
            <person name="Siepel A."/>
            <person name="Sikela J.M."/>
            <person name="Attaway T."/>
            <person name="Bell S."/>
            <person name="Bernard K.E."/>
            <person name="Buhay C.J."/>
            <person name="Chandrabose M.N."/>
            <person name="Dao M."/>
            <person name="Davis C."/>
            <person name="Delehaunty K.D."/>
            <person name="Ding Y."/>
            <person name="Dinh H.H."/>
            <person name="Dugan-Rocha S."/>
            <person name="Fulton L.A."/>
            <person name="Gabisi R.A."/>
            <person name="Garner T.T."/>
            <person name="Godfrey J."/>
            <person name="Hawes A.C."/>
            <person name="Hernandez J."/>
            <person name="Hines S."/>
            <person name="Holder M."/>
            <person name="Hume J."/>
            <person name="Jhangiani S.N."/>
            <person name="Joshi V."/>
            <person name="Khan Z.M."/>
            <person name="Kirkness E.F."/>
            <person name="Cree A."/>
            <person name="Fowler R.G."/>
            <person name="Lee S."/>
            <person name="Lewis L.R."/>
            <person name="Li Z."/>
            <person name="Liu Y.-S."/>
            <person name="Moore S.M."/>
            <person name="Muzny D."/>
            <person name="Nazareth L.V."/>
            <person name="Ngo D.N."/>
            <person name="Okwuonu G.O."/>
            <person name="Pai G."/>
            <person name="Parker D."/>
            <person name="Paul H.A."/>
            <person name="Pfannkoch C."/>
            <person name="Pohl C.S."/>
            <person name="Rogers Y.-H.C."/>
            <person name="Ruiz S.J."/>
            <person name="Sabo A."/>
            <person name="Santibanez J."/>
            <person name="Schneider B.W."/>
            <person name="Smith S.M."/>
            <person name="Sodergren E."/>
            <person name="Svatek A.F."/>
            <person name="Utterback T.R."/>
            <person name="Vattathil S."/>
            <person name="Warren W."/>
            <person name="White C.S."/>
            <person name="Chinwalla A.T."/>
            <person name="Feng Y."/>
            <person name="Halpern A.L."/>
            <person name="Hillier L.W."/>
            <person name="Huang X."/>
            <person name="Minx P."/>
            <person name="Nelson J.O."/>
            <person name="Pepin K.H."/>
            <person name="Qin X."/>
            <person name="Sutton G.G."/>
            <person name="Venter E."/>
            <person name="Walenz B.P."/>
            <person name="Wallis J.W."/>
            <person name="Worley K.C."/>
            <person name="Yang S.-P."/>
            <person name="Jones S.M."/>
            <person name="Marra M.A."/>
            <person name="Rocchi M."/>
            <person name="Schein J.E."/>
            <person name="Baertsch R."/>
            <person name="Clarke L."/>
            <person name="Csuros M."/>
            <person name="Glasscock J."/>
            <person name="Harris R.A."/>
            <person name="Havlak P."/>
            <person name="Jackson A.R."/>
            <person name="Jiang H."/>
            <person name="Liu Y."/>
            <person name="Messina D.N."/>
            <person name="Shen Y."/>
            <person name="Song H.X.-Z."/>
            <person name="Wylie T."/>
            <person name="Zhang L."/>
            <person name="Birney E."/>
            <person name="Han K."/>
            <person name="Konkel M.K."/>
            <person name="Lee J."/>
            <person name="Smit A.F.A."/>
            <person name="Ullmer B."/>
            <person name="Wang H."/>
            <person name="Xing J."/>
            <person name="Burhans R."/>
            <person name="Cheng Z."/>
            <person name="Karro J.E."/>
            <person name="Ma J."/>
            <person name="Raney B."/>
            <person name="She X."/>
            <person name="Cox M.J."/>
            <person name="Demuth J.P."/>
            <person name="Dumas L.J."/>
            <person name="Han S.-G."/>
            <person name="Hopkins J."/>
            <person name="Karimpour-Fard A."/>
            <person name="Kim Y.H."/>
            <person name="Pollack J.R."/>
            <person name="Vinar T."/>
            <person name="Addo-Quaye C."/>
            <person name="Degenhardt J."/>
            <person name="Denby A."/>
            <person name="Hubisz M.J."/>
            <person name="Indap A."/>
            <person name="Kosiol C."/>
            <person name="Lahn B.T."/>
            <person name="Lawson H.A."/>
            <person name="Marklein A."/>
            <person name="Nielsen R."/>
            <person name="Vallender E.J."/>
            <person name="Clark A.G."/>
            <person name="Ferguson B."/>
            <person name="Hernandez R.D."/>
            <person name="Hirani K."/>
            <person name="Kehrer-Sawatzki H."/>
            <person name="Kolb J."/>
            <person name="Patil S."/>
            <person name="Pu L.-L."/>
            <person name="Ren Y."/>
            <person name="Smith D.G."/>
            <person name="Wheeler D.A."/>
            <person name="Schenck I."/>
            <person name="Ball E.V."/>
            <person name="Chen R."/>
            <person name="Cooper D.N."/>
            <person name="Giardine B."/>
            <person name="Hsu F."/>
            <person name="Kent W.J."/>
            <person name="Lesk A."/>
            <person name="Nelson D.L."/>
            <person name="O'brien W.E."/>
            <person name="Pruefer K."/>
            <person name="Stenson P.D."/>
            <person name="Wallace J.C."/>
            <person name="Ke H."/>
            <person name="Liu X.-M."/>
            <person name="Wang P."/>
            <person name="Xiang A.P."/>
            <person name="Yang F."/>
            <person name="Barber G.P."/>
            <person name="Haussler D."/>
            <person name="Karolchik D."/>
            <person name="Kern A.D."/>
            <person name="Kuhn R.M."/>
            <person name="Smith K.E."/>
            <person name="Zwieg A.S."/>
        </authorList>
    </citation>
    <scope>NUCLEOTIDE SEQUENCE [LARGE SCALE GENOMIC DNA]</scope>
    <source>
        <strain evidence="3">17573</strain>
    </source>
</reference>
<keyword evidence="3" id="KW-1185">Reference proteome</keyword>
<protein>
    <submittedName>
        <fullName evidence="2">Zinc finger protein 589</fullName>
    </submittedName>
</protein>
<dbReference type="Gene3D" id="6.10.140.140">
    <property type="match status" value="1"/>
</dbReference>
<reference evidence="2" key="2">
    <citation type="submission" date="2019-01" db="EMBL/GenBank/DDBJ databases">
        <authorList>
            <person name="Graves T."/>
            <person name="Eichler E.E."/>
            <person name="Wilson R.K."/>
        </authorList>
    </citation>
    <scope>NUCLEOTIDE SEQUENCE [LARGE SCALE GENOMIC DNA]</scope>
    <source>
        <strain evidence="2">17573</strain>
    </source>
</reference>
<sequence>MWAPREQLLGSATEALPAKDSAWPWEGKPRYLGPVTFEDVAVLFTEAEWKRLNLEQRNLFKEVMLENLRNLVSLAILGARPGSPFSFGKGSSVNLPRGDTTHCPVGGLRDGRLRPTCCDE</sequence>
<dbReference type="GeneTree" id="ENSGT00940000164260"/>
<dbReference type="Pfam" id="PF01352">
    <property type="entry name" value="KRAB"/>
    <property type="match status" value="1"/>
</dbReference>
<name>A0A5F8A8R2_MACMU</name>
<dbReference type="Proteomes" id="UP000006718">
    <property type="component" value="Chromosome 2"/>
</dbReference>
<dbReference type="CDD" id="cd07765">
    <property type="entry name" value="KRAB_A-box"/>
    <property type="match status" value="1"/>
</dbReference>
<dbReference type="SMART" id="SM00349">
    <property type="entry name" value="KRAB"/>
    <property type="match status" value="1"/>
</dbReference>
<dbReference type="PANTHER" id="PTHR23232">
    <property type="entry name" value="KRAB DOMAIN C2H2 ZINC FINGER"/>
    <property type="match status" value="1"/>
</dbReference>
<dbReference type="SUPFAM" id="SSF109640">
    <property type="entry name" value="KRAB domain (Kruppel-associated box)"/>
    <property type="match status" value="1"/>
</dbReference>
<evidence type="ECO:0000313" key="2">
    <source>
        <dbReference type="Ensembl" id="ENSMMUP00000074264.1"/>
    </source>
</evidence>
<evidence type="ECO:0000313" key="4">
    <source>
        <dbReference type="VGNC" id="VGNC:84068"/>
    </source>
</evidence>
<accession>A0A5F8A8R2</accession>
<evidence type="ECO:0000259" key="1">
    <source>
        <dbReference type="PROSITE" id="PS50805"/>
    </source>
</evidence>
<dbReference type="InterPro" id="IPR036051">
    <property type="entry name" value="KRAB_dom_sf"/>
</dbReference>
<dbReference type="AlphaFoldDB" id="A0A5F8A8R2"/>
<dbReference type="VGNC" id="VGNC:84068">
    <property type="gene designation" value="ZNF589"/>
</dbReference>
<dbReference type="VEuPathDB" id="HostDB:ENSMMUG00000021607"/>
<dbReference type="Ensembl" id="ENSMMUT00000108514.1">
    <property type="protein sequence ID" value="ENSMMUP00000074264.1"/>
    <property type="gene ID" value="ENSMMUG00000021607.4"/>
</dbReference>
<dbReference type="PROSITE" id="PS50805">
    <property type="entry name" value="KRAB"/>
    <property type="match status" value="1"/>
</dbReference>